<name>A0A2X0LW39_9BASI</name>
<reference evidence="5 6" key="1">
    <citation type="submission" date="2016-11" db="EMBL/GenBank/DDBJ databases">
        <authorList>
            <person name="Jaros S."/>
            <person name="Januszkiewicz K."/>
            <person name="Wedrychowicz H."/>
        </authorList>
    </citation>
    <scope>NUCLEOTIDE SEQUENCE [LARGE SCALE GENOMIC DNA]</scope>
</reference>
<protein>
    <recommendedName>
        <fullName evidence="2">Autophagy-related protein 101</fullName>
    </recommendedName>
</protein>
<organism evidence="5 6">
    <name type="scientific">Microbotryum silenes-dioicae</name>
    <dbReference type="NCBI Taxonomy" id="796604"/>
    <lineage>
        <taxon>Eukaryota</taxon>
        <taxon>Fungi</taxon>
        <taxon>Dikarya</taxon>
        <taxon>Basidiomycota</taxon>
        <taxon>Pucciniomycotina</taxon>
        <taxon>Microbotryomycetes</taxon>
        <taxon>Microbotryales</taxon>
        <taxon>Microbotryaceae</taxon>
        <taxon>Microbotryum</taxon>
    </lineage>
</organism>
<dbReference type="Proteomes" id="UP000249464">
    <property type="component" value="Unassembled WGS sequence"/>
</dbReference>
<evidence type="ECO:0000256" key="2">
    <source>
        <dbReference type="ARBA" id="ARBA00018874"/>
    </source>
</evidence>
<keyword evidence="6" id="KW-1185">Reference proteome</keyword>
<dbReference type="EMBL" id="FQNC01000014">
    <property type="protein sequence ID" value="SGY16665.1"/>
    <property type="molecule type" value="Genomic_DNA"/>
</dbReference>
<dbReference type="Pfam" id="PF07855">
    <property type="entry name" value="ATG101"/>
    <property type="match status" value="2"/>
</dbReference>
<dbReference type="GO" id="GO:0000407">
    <property type="term" value="C:phagophore assembly site"/>
    <property type="evidence" value="ECO:0007669"/>
    <property type="project" value="TreeGrafter"/>
</dbReference>
<dbReference type="InterPro" id="IPR012445">
    <property type="entry name" value="ATG101"/>
</dbReference>
<gene>
    <name evidence="5" type="primary">BQ5605_C012g06943</name>
    <name evidence="5" type="ORF">BQ5605_C012G06943</name>
</gene>
<sequence>MPSSSAAAAAAERKTEVFQVSLSVERQWAREVAKAILGTILFHRVLGNLKPRAVEVCGVTFPSASDPEIEALVSAHVDTYTRALLERAGNTPPRPSRMVICFYRTPQSPRSFRSPSSQAIPPSPGHSGSKSTSPSRNITAPVTSALGWFSASAKAALVGGTMDEPTNEQVDDLQQFGAPWEAWIVEMDAVGDGRRGVGEDRLRSQLNDFLLRSLTFVMDKTAHIPPITSSDTLPHGVLIGIDPPSVPFTIPAAIMSNPTWPCLHRELVASPRSPAANLGR</sequence>
<accession>A0A2X0LW39</accession>
<dbReference type="STRING" id="796604.A0A2X0LW39"/>
<dbReference type="PANTHER" id="PTHR13292">
    <property type="entry name" value="AUTOPHAGY-RELATED PROTEIN 101"/>
    <property type="match status" value="1"/>
</dbReference>
<keyword evidence="3" id="KW-0072">Autophagy</keyword>
<dbReference type="AlphaFoldDB" id="A0A2X0LW39"/>
<dbReference type="GO" id="GO:0000045">
    <property type="term" value="P:autophagosome assembly"/>
    <property type="evidence" value="ECO:0007669"/>
    <property type="project" value="TreeGrafter"/>
</dbReference>
<evidence type="ECO:0000256" key="1">
    <source>
        <dbReference type="ARBA" id="ARBA00007130"/>
    </source>
</evidence>
<dbReference type="GO" id="GO:0019901">
    <property type="term" value="F:protein kinase binding"/>
    <property type="evidence" value="ECO:0007669"/>
    <property type="project" value="TreeGrafter"/>
</dbReference>
<feature type="compositionally biased region" description="Polar residues" evidence="4">
    <location>
        <begin position="126"/>
        <end position="137"/>
    </location>
</feature>
<evidence type="ECO:0000313" key="5">
    <source>
        <dbReference type="EMBL" id="SGY16665.1"/>
    </source>
</evidence>
<evidence type="ECO:0000313" key="6">
    <source>
        <dbReference type="Proteomes" id="UP000249464"/>
    </source>
</evidence>
<evidence type="ECO:0000256" key="4">
    <source>
        <dbReference type="SAM" id="MobiDB-lite"/>
    </source>
</evidence>
<comment type="similarity">
    <text evidence="1">Belongs to the ATG101 family.</text>
</comment>
<evidence type="ECO:0000256" key="3">
    <source>
        <dbReference type="ARBA" id="ARBA00023006"/>
    </source>
</evidence>
<proteinExistence type="inferred from homology"/>
<dbReference type="PANTHER" id="PTHR13292:SF0">
    <property type="entry name" value="AUTOPHAGY-RELATED PROTEIN 101"/>
    <property type="match status" value="1"/>
</dbReference>
<dbReference type="GO" id="GO:1990316">
    <property type="term" value="C:Atg1/ULK1 kinase complex"/>
    <property type="evidence" value="ECO:0007669"/>
    <property type="project" value="TreeGrafter"/>
</dbReference>
<feature type="region of interest" description="Disordered" evidence="4">
    <location>
        <begin position="108"/>
        <end position="137"/>
    </location>
</feature>
<feature type="compositionally biased region" description="Low complexity" evidence="4">
    <location>
        <begin position="108"/>
        <end position="118"/>
    </location>
</feature>